<evidence type="ECO:0000313" key="2">
    <source>
        <dbReference type="EMBL" id="KAK1855226.1"/>
    </source>
</evidence>
<feature type="domain" description="Arrestin-like N-terminal" evidence="1">
    <location>
        <begin position="57"/>
        <end position="204"/>
    </location>
</feature>
<dbReference type="Proteomes" id="UP001243330">
    <property type="component" value="Unassembled WGS sequence"/>
</dbReference>
<dbReference type="CDD" id="cd22952">
    <property type="entry name" value="ART10-like"/>
    <property type="match status" value="1"/>
</dbReference>
<dbReference type="InterPro" id="IPR014752">
    <property type="entry name" value="Arrestin-like_C"/>
</dbReference>
<dbReference type="SUPFAM" id="SSF81296">
    <property type="entry name" value="E set domains"/>
    <property type="match status" value="1"/>
</dbReference>
<dbReference type="Gene3D" id="2.60.40.640">
    <property type="match status" value="1"/>
</dbReference>
<reference evidence="2" key="1">
    <citation type="submission" date="2023-01" db="EMBL/GenBank/DDBJ databases">
        <title>Colletotrichum chrysophilum M932 genome sequence.</title>
        <authorList>
            <person name="Baroncelli R."/>
        </authorList>
    </citation>
    <scope>NUCLEOTIDE SEQUENCE</scope>
    <source>
        <strain evidence="2">M932</strain>
    </source>
</reference>
<dbReference type="Pfam" id="PF00339">
    <property type="entry name" value="Arrestin_N"/>
    <property type="match status" value="1"/>
</dbReference>
<name>A0AAD9ESN2_9PEZI</name>
<keyword evidence="3" id="KW-1185">Reference proteome</keyword>
<dbReference type="InterPro" id="IPR011021">
    <property type="entry name" value="Arrestin-like_N"/>
</dbReference>
<dbReference type="PANTHER" id="PTHR31904:SF1">
    <property type="entry name" value="BYPASS OF STOP CODON PROTEIN 5-RELATED"/>
    <property type="match status" value="1"/>
</dbReference>
<accession>A0AAD9ESN2</accession>
<dbReference type="PANTHER" id="PTHR31904">
    <property type="entry name" value="BYPASS OF STOP CODON PROTEIN 5-RELATED"/>
    <property type="match status" value="1"/>
</dbReference>
<evidence type="ECO:0000259" key="1">
    <source>
        <dbReference type="Pfam" id="PF00339"/>
    </source>
</evidence>
<dbReference type="AlphaFoldDB" id="A0AAD9ESN2"/>
<dbReference type="InterPro" id="IPR039634">
    <property type="entry name" value="Bul1-like"/>
</dbReference>
<evidence type="ECO:0000313" key="3">
    <source>
        <dbReference type="Proteomes" id="UP001243330"/>
    </source>
</evidence>
<dbReference type="InterPro" id="IPR014756">
    <property type="entry name" value="Ig_E-set"/>
</dbReference>
<gene>
    <name evidence="2" type="ORF">CCHR01_02128</name>
</gene>
<comment type="caution">
    <text evidence="2">The sequence shown here is derived from an EMBL/GenBank/DDBJ whole genome shotgun (WGS) entry which is preliminary data.</text>
</comment>
<organism evidence="2 3">
    <name type="scientific">Colletotrichum chrysophilum</name>
    <dbReference type="NCBI Taxonomy" id="1836956"/>
    <lineage>
        <taxon>Eukaryota</taxon>
        <taxon>Fungi</taxon>
        <taxon>Dikarya</taxon>
        <taxon>Ascomycota</taxon>
        <taxon>Pezizomycotina</taxon>
        <taxon>Sordariomycetes</taxon>
        <taxon>Hypocreomycetidae</taxon>
        <taxon>Glomerellales</taxon>
        <taxon>Glomerellaceae</taxon>
        <taxon>Colletotrichum</taxon>
        <taxon>Colletotrichum gloeosporioides species complex</taxon>
    </lineage>
</organism>
<dbReference type="EMBL" id="JAQOWY010000024">
    <property type="protein sequence ID" value="KAK1855226.1"/>
    <property type="molecule type" value="Genomic_DNA"/>
</dbReference>
<proteinExistence type="predicted"/>
<protein>
    <submittedName>
        <fullName evidence="2">Arrestin domain-containing protein</fullName>
    </submittedName>
</protein>
<sequence>MAVSHLSCRPDRRYGQRLGSSIPNLTCGLCAGHTMKNLTKRISTLAPTSSKATIMDIDIDNHYTSKVYTCGTTVSGYVSINPRHDTAFSSVQISLQGKASVRIDDTYSSRQTSQILLKVDMPVAESAYPESRTFKAGETYKIPFRFIIPNQLTDAACQHDVESTSIRDYHLRLPSSLTSWHKYDMAPKLLGIRYHIKAKLVRESGPQCARPSEVLSEAQYEINLLAASPEEPPLSVNTRDSQYRVIESKNVSKALFSVPFSGPLGRVTAAAAQPPTIHLSRDGRSACSSSFQANLIFEPSVTSVTPPEVVLQSVKIVAQTWYSTKVMNGLPNMGSLREPFNISARVLWETLEYESWKPKTLSDSQHAAEAKEESWDSAPPTPYSKTLRAEFRLPTGKYVFPPTFHSCLISRTYALQISMSAGGTDISLVLPIQIAMEADEQTTARLQDAELPVWRP</sequence>